<gene>
    <name evidence="3" type="ORF">Hokovirus_1_3</name>
</gene>
<feature type="coiled-coil region" evidence="1">
    <location>
        <begin position="20"/>
        <end position="47"/>
    </location>
</feature>
<name>A0A1V0SER6_9VIRU</name>
<evidence type="ECO:0000256" key="1">
    <source>
        <dbReference type="SAM" id="Coils"/>
    </source>
</evidence>
<evidence type="ECO:0000313" key="3">
    <source>
        <dbReference type="EMBL" id="ARF10124.1"/>
    </source>
</evidence>
<sequence>MANIILSNARQKYFDNLDRLEDRSICIKKLEQKIINLQKEKTEIYKTVNELIINYKKKIIQDKITIYKNYLNNKDTTYYESYFYDSHEFKKYVNKLSQKLKKSELILKNDEFYIKDYTLDKYENYSFDNIYCDKKDKYELEKYYNKNSCHEKNKSGDTYNTTKKDPGIFWCFFVICDIILTLPSTYKFINSSPEFVPFLLAVIYFTIEILLVLIIIIIILKVFFEFIDSKIYYFMNKHKITKYVKIIKYKNICRLITLENKIKKLENEIKELEN</sequence>
<organism evidence="3">
    <name type="scientific">Hokovirus HKV1</name>
    <dbReference type="NCBI Taxonomy" id="1977638"/>
    <lineage>
        <taxon>Viruses</taxon>
        <taxon>Varidnaviria</taxon>
        <taxon>Bamfordvirae</taxon>
        <taxon>Nucleocytoviricota</taxon>
        <taxon>Megaviricetes</taxon>
        <taxon>Imitervirales</taxon>
        <taxon>Mimiviridae</taxon>
        <taxon>Klosneuvirinae</taxon>
        <taxon>Hokovirus</taxon>
    </lineage>
</organism>
<keyword evidence="1" id="KW-0175">Coiled coil</keyword>
<feature type="transmembrane region" description="Helical" evidence="2">
    <location>
        <begin position="167"/>
        <end position="186"/>
    </location>
</feature>
<protein>
    <submittedName>
        <fullName evidence="3">Uncharacterized protein</fullName>
    </submittedName>
</protein>
<feature type="transmembrane region" description="Helical" evidence="2">
    <location>
        <begin position="198"/>
        <end position="224"/>
    </location>
</feature>
<keyword evidence="2" id="KW-0472">Membrane</keyword>
<accession>A0A1V0SER6</accession>
<proteinExistence type="predicted"/>
<evidence type="ECO:0000256" key="2">
    <source>
        <dbReference type="SAM" id="Phobius"/>
    </source>
</evidence>
<keyword evidence="2" id="KW-0812">Transmembrane</keyword>
<keyword evidence="2" id="KW-1133">Transmembrane helix</keyword>
<dbReference type="EMBL" id="KY684103">
    <property type="protein sequence ID" value="ARF10124.1"/>
    <property type="molecule type" value="Genomic_DNA"/>
</dbReference>
<reference evidence="3" key="1">
    <citation type="journal article" date="2017" name="Science">
        <title>Giant viruses with an expanded complement of translation system components.</title>
        <authorList>
            <person name="Schulz F."/>
            <person name="Yutin N."/>
            <person name="Ivanova N.N."/>
            <person name="Ortega D.R."/>
            <person name="Lee T.K."/>
            <person name="Vierheilig J."/>
            <person name="Daims H."/>
            <person name="Horn M."/>
            <person name="Wagner M."/>
            <person name="Jensen G.J."/>
            <person name="Kyrpides N.C."/>
            <person name="Koonin E.V."/>
            <person name="Woyke T."/>
        </authorList>
    </citation>
    <scope>NUCLEOTIDE SEQUENCE</scope>
    <source>
        <strain evidence="3">HKV1</strain>
    </source>
</reference>